<dbReference type="Pfam" id="PF05076">
    <property type="entry name" value="SUFU"/>
    <property type="match status" value="1"/>
</dbReference>
<dbReference type="Proteomes" id="UP000250086">
    <property type="component" value="Unassembled WGS sequence"/>
</dbReference>
<dbReference type="AlphaFoldDB" id="A0A2X0WYZ4"/>
<dbReference type="RefSeq" id="WP_113744795.1">
    <property type="nucleotide sequence ID" value="NZ_UAPV01000001.1"/>
</dbReference>
<organism evidence="2 3">
    <name type="scientific">Anaerobiospirillum thomasii</name>
    <dbReference type="NCBI Taxonomy" id="179995"/>
    <lineage>
        <taxon>Bacteria</taxon>
        <taxon>Pseudomonadati</taxon>
        <taxon>Pseudomonadota</taxon>
        <taxon>Gammaproteobacteria</taxon>
        <taxon>Aeromonadales</taxon>
        <taxon>Succinivibrionaceae</taxon>
        <taxon>Anaerobiospirillum</taxon>
    </lineage>
</organism>
<accession>A0A2X0WYZ4</accession>
<dbReference type="EMBL" id="UAPV01000001">
    <property type="protein sequence ID" value="SPT70761.1"/>
    <property type="molecule type" value="Genomic_DNA"/>
</dbReference>
<keyword evidence="3" id="KW-1185">Reference proteome</keyword>
<protein>
    <submittedName>
        <fullName evidence="2">Suppressor of fused protein (SUFU)</fullName>
    </submittedName>
</protein>
<proteinExistence type="predicted"/>
<sequence>MTDNEIRATIDALNAKDDYDGIIDFIATLDNVDFDCALQLARAHINKANRAEPSYAYKLYLNASDILDTYAQKGKDSPSWLFYKGYTLFKLNLVSEALIRFERAMRFVTISDGALFNQIGNMLKICKTLEARLSETLSDDDLNLIDEHIQKHFGSYSVLSSSDSIDLIDVAPTESHNYHVIMTKGLSAFLMDVPDGFDKKSNARIELAIALPLKWDKSNTWPFELLRKLSMLLKSGNRFLGFGFTLDNEKAFAKNTAYTGAMLTALGDYSKESQAIELANGDTVNIFQVVPLMPMEVAYRQKHQAQELLDLFKLRHVVLSPLVDGREDVCQSISAKSV</sequence>
<feature type="domain" description="Suppressor of fused-like" evidence="1">
    <location>
        <begin position="163"/>
        <end position="315"/>
    </location>
</feature>
<dbReference type="InterPro" id="IPR020941">
    <property type="entry name" value="SUFU-like_domain"/>
</dbReference>
<evidence type="ECO:0000313" key="2">
    <source>
        <dbReference type="EMBL" id="SPT70761.1"/>
    </source>
</evidence>
<gene>
    <name evidence="2" type="ORF">NCTC13093_02182</name>
</gene>
<name>A0A2X0WYZ4_9GAMM</name>
<reference evidence="2 3" key="1">
    <citation type="submission" date="2018-06" db="EMBL/GenBank/DDBJ databases">
        <authorList>
            <consortium name="Pathogen Informatics"/>
            <person name="Doyle S."/>
        </authorList>
    </citation>
    <scope>NUCLEOTIDE SEQUENCE [LARGE SCALE GENOMIC DNA]</scope>
    <source>
        <strain evidence="2 3">NCTC13093</strain>
    </source>
</reference>
<evidence type="ECO:0000313" key="3">
    <source>
        <dbReference type="Proteomes" id="UP000250086"/>
    </source>
</evidence>
<evidence type="ECO:0000259" key="1">
    <source>
        <dbReference type="Pfam" id="PF05076"/>
    </source>
</evidence>